<dbReference type="AlphaFoldDB" id="A0A8D0KWU3"/>
<dbReference type="Proteomes" id="UP000694551">
    <property type="component" value="Unplaced"/>
</dbReference>
<reference evidence="2" key="1">
    <citation type="submission" date="2025-08" db="UniProtKB">
        <authorList>
            <consortium name="Ensembl"/>
        </authorList>
    </citation>
    <scope>IDENTIFICATION</scope>
</reference>
<dbReference type="SMART" id="SM00333">
    <property type="entry name" value="TUDOR"/>
    <property type="match status" value="1"/>
</dbReference>
<dbReference type="FunFam" id="2.30.30.140:FF:000018">
    <property type="entry name" value="Serine/threonine-protein kinase 31"/>
    <property type="match status" value="1"/>
</dbReference>
<proteinExistence type="predicted"/>
<feature type="domain" description="Tudor" evidence="1">
    <location>
        <begin position="52"/>
        <end position="112"/>
    </location>
</feature>
<dbReference type="SUPFAM" id="SSF63748">
    <property type="entry name" value="Tudor/PWWP/MBT"/>
    <property type="match status" value="2"/>
</dbReference>
<dbReference type="Gene3D" id="2.30.30.140">
    <property type="match status" value="1"/>
</dbReference>
<dbReference type="PROSITE" id="PS50304">
    <property type="entry name" value="TUDOR"/>
    <property type="match status" value="1"/>
</dbReference>
<dbReference type="Pfam" id="PF00567">
    <property type="entry name" value="TUDOR"/>
    <property type="match status" value="1"/>
</dbReference>
<dbReference type="PANTHER" id="PTHR16442">
    <property type="entry name" value="RING FINGER PROTEIN 17"/>
    <property type="match status" value="1"/>
</dbReference>
<organism evidence="2 3">
    <name type="scientific">Strix occidentalis caurina</name>
    <name type="common">northern spotted owl</name>
    <dbReference type="NCBI Taxonomy" id="311401"/>
    <lineage>
        <taxon>Eukaryota</taxon>
        <taxon>Metazoa</taxon>
        <taxon>Chordata</taxon>
        <taxon>Craniata</taxon>
        <taxon>Vertebrata</taxon>
        <taxon>Euteleostomi</taxon>
        <taxon>Archelosauria</taxon>
        <taxon>Archosauria</taxon>
        <taxon>Dinosauria</taxon>
        <taxon>Saurischia</taxon>
        <taxon>Theropoda</taxon>
        <taxon>Coelurosauria</taxon>
        <taxon>Aves</taxon>
        <taxon>Neognathae</taxon>
        <taxon>Neoaves</taxon>
        <taxon>Telluraves</taxon>
        <taxon>Strigiformes</taxon>
        <taxon>Strigidae</taxon>
        <taxon>Strix</taxon>
    </lineage>
</organism>
<accession>A0A8D0KWU3</accession>
<evidence type="ECO:0000259" key="1">
    <source>
        <dbReference type="PROSITE" id="PS50304"/>
    </source>
</evidence>
<evidence type="ECO:0000313" key="3">
    <source>
        <dbReference type="Proteomes" id="UP000694551"/>
    </source>
</evidence>
<protein>
    <submittedName>
        <fullName evidence="2">Tudor domain containing 6</fullName>
    </submittedName>
</protein>
<dbReference type="InterPro" id="IPR002999">
    <property type="entry name" value="Tudor"/>
</dbReference>
<dbReference type="PANTHER" id="PTHR16442:SF1">
    <property type="entry name" value="RING FINGER PROTEIN 17"/>
    <property type="match status" value="1"/>
</dbReference>
<evidence type="ECO:0000313" key="2">
    <source>
        <dbReference type="Ensembl" id="ENSSOCP00000014510.1"/>
    </source>
</evidence>
<dbReference type="Ensembl" id="ENSSOCT00000014888.1">
    <property type="protein sequence ID" value="ENSSOCP00000014510.1"/>
    <property type="gene ID" value="ENSSOCG00000010862.1"/>
</dbReference>
<reference evidence="2" key="2">
    <citation type="submission" date="2025-09" db="UniProtKB">
        <authorList>
            <consortium name="Ensembl"/>
        </authorList>
    </citation>
    <scope>IDENTIFICATION</scope>
</reference>
<sequence length="149" mass="16834">MGLVEVVGLWYRCCVVSRRGQHYRVFLLDEGCTMVTSLQSLSQEILCLSDTMCHAYSVCLAQYSEDENWYRALITSETPSAEKVEVLYVDYGNREQVSLTNLDACDILLLPMQAIKCSLADISNVPKEATTWFKQAVLERQLKAIVVAK</sequence>
<dbReference type="InterPro" id="IPR035437">
    <property type="entry name" value="SNase_OB-fold_sf"/>
</dbReference>
<keyword evidence="3" id="KW-1185">Reference proteome</keyword>
<name>A0A8D0KWU3_STROC</name>
<dbReference type="Gene3D" id="2.40.50.90">
    <property type="match status" value="1"/>
</dbReference>